<evidence type="ECO:0000313" key="2">
    <source>
        <dbReference type="Proteomes" id="UP000253834"/>
    </source>
</evidence>
<protein>
    <submittedName>
        <fullName evidence="1">Uncharacterized protein</fullName>
    </submittedName>
</protein>
<organism evidence="1 2">
    <name type="scientific">Priestia megaterium</name>
    <name type="common">Bacillus megaterium</name>
    <dbReference type="NCBI Taxonomy" id="1404"/>
    <lineage>
        <taxon>Bacteria</taxon>
        <taxon>Bacillati</taxon>
        <taxon>Bacillota</taxon>
        <taxon>Bacilli</taxon>
        <taxon>Bacillales</taxon>
        <taxon>Bacillaceae</taxon>
        <taxon>Priestia</taxon>
    </lineage>
</organism>
<dbReference type="RefSeq" id="WP_025752142.1">
    <property type="nucleotide sequence ID" value="NZ_AZUJ01000009.1"/>
</dbReference>
<dbReference type="EMBL" id="CP022674">
    <property type="protein sequence ID" value="AXI29013.1"/>
    <property type="molecule type" value="Genomic_DNA"/>
</dbReference>
<accession>A0A0L1LBN1</accession>
<dbReference type="InterPro" id="IPR014962">
    <property type="entry name" value="YolD"/>
</dbReference>
<evidence type="ECO:0000313" key="1">
    <source>
        <dbReference type="EMBL" id="AXI29013.1"/>
    </source>
</evidence>
<dbReference type="Pfam" id="PF08863">
    <property type="entry name" value="YolD"/>
    <property type="match status" value="1"/>
</dbReference>
<name>A0A0L1LBN1_PRIMG</name>
<dbReference type="AlphaFoldDB" id="A0A0L1LBN1"/>
<dbReference type="Proteomes" id="UP000253834">
    <property type="component" value="Chromosome"/>
</dbReference>
<gene>
    <name evidence="1" type="ORF">CIB87_08305</name>
</gene>
<sequence length="117" mass="13661">MNVYQDELKQYAKLVMPEHLEKMKKMYSPDAHKQSLGLKKEKIEHIENVIMNSYSEHHPVTLHVYEAGHIQRYERVTIDKVSLQSNTLMVTGPCYTYSIRADAVIEADVWKDESYSS</sequence>
<accession>A0A2A8W352</accession>
<reference evidence="1 2" key="1">
    <citation type="submission" date="2017-07" db="EMBL/GenBank/DDBJ databases">
        <title>Isolation and development of strain Bacillus megaterium SR7 for enhanced growth and metabolite production under supercritical carbon dioxide.</title>
        <authorList>
            <person name="Freedman A.J.E."/>
            <person name="Peet K.C."/>
            <person name="Boock J.T."/>
            <person name="Penn K."/>
            <person name="Prather K.L.J."/>
            <person name="Thompson J.R."/>
        </authorList>
    </citation>
    <scope>NUCLEOTIDE SEQUENCE [LARGE SCALE GENOMIC DNA]</scope>
    <source>
        <strain evidence="1 2">SR7</strain>
    </source>
</reference>
<proteinExistence type="predicted"/>